<keyword evidence="7" id="KW-0902">Two-component regulatory system</keyword>
<keyword evidence="4" id="KW-0597">Phosphoprotein</keyword>
<evidence type="ECO:0000256" key="8">
    <source>
        <dbReference type="ARBA" id="ARBA00023136"/>
    </source>
</evidence>
<dbReference type="PANTHER" id="PTHR45453:SF1">
    <property type="entry name" value="PHOSPHATE REGULON SENSOR PROTEIN PHOR"/>
    <property type="match status" value="1"/>
</dbReference>
<dbReference type="SMART" id="SM00387">
    <property type="entry name" value="HATPase_c"/>
    <property type="match status" value="1"/>
</dbReference>
<dbReference type="PROSITE" id="PS50112">
    <property type="entry name" value="PAS"/>
    <property type="match status" value="1"/>
</dbReference>
<evidence type="ECO:0000256" key="2">
    <source>
        <dbReference type="ARBA" id="ARBA00004370"/>
    </source>
</evidence>
<keyword evidence="13" id="KW-1185">Reference proteome</keyword>
<gene>
    <name evidence="12" type="ORF">G7081_04995</name>
</gene>
<dbReference type="InterPro" id="IPR031967">
    <property type="entry name" value="PhoR_single_Cache-like_dom"/>
</dbReference>
<dbReference type="SUPFAM" id="SSF55785">
    <property type="entry name" value="PYP-like sensor domain (PAS domain)"/>
    <property type="match status" value="1"/>
</dbReference>
<dbReference type="Pfam" id="PF00512">
    <property type="entry name" value="HisKA"/>
    <property type="match status" value="1"/>
</dbReference>
<evidence type="ECO:0000256" key="6">
    <source>
        <dbReference type="ARBA" id="ARBA00022777"/>
    </source>
</evidence>
<proteinExistence type="predicted"/>
<dbReference type="InterPro" id="IPR003594">
    <property type="entry name" value="HATPase_dom"/>
</dbReference>
<dbReference type="Gene3D" id="3.30.450.20">
    <property type="entry name" value="PAS domain"/>
    <property type="match status" value="2"/>
</dbReference>
<dbReference type="GO" id="GO:0005886">
    <property type="term" value="C:plasma membrane"/>
    <property type="evidence" value="ECO:0007669"/>
    <property type="project" value="TreeGrafter"/>
</dbReference>
<dbReference type="Gene3D" id="1.10.287.130">
    <property type="match status" value="1"/>
</dbReference>
<name>A0A6G8ANC2_9ENTE</name>
<evidence type="ECO:0000256" key="7">
    <source>
        <dbReference type="ARBA" id="ARBA00023012"/>
    </source>
</evidence>
<dbReference type="InterPro" id="IPR035965">
    <property type="entry name" value="PAS-like_dom_sf"/>
</dbReference>
<keyword evidence="9" id="KW-0812">Transmembrane</keyword>
<dbReference type="AlphaFoldDB" id="A0A6G8ANC2"/>
<evidence type="ECO:0000256" key="4">
    <source>
        <dbReference type="ARBA" id="ARBA00022553"/>
    </source>
</evidence>
<evidence type="ECO:0000256" key="9">
    <source>
        <dbReference type="SAM" id="Phobius"/>
    </source>
</evidence>
<evidence type="ECO:0000259" key="10">
    <source>
        <dbReference type="PROSITE" id="PS50109"/>
    </source>
</evidence>
<reference evidence="12 13" key="1">
    <citation type="submission" date="2020-03" db="EMBL/GenBank/DDBJ databases">
        <title>Vagococcus sp. nov., isolated from beetles.</title>
        <authorList>
            <person name="Hyun D.-W."/>
            <person name="Bae J.-W."/>
        </authorList>
    </citation>
    <scope>NUCLEOTIDE SEQUENCE [LARGE SCALE GENOMIC DNA]</scope>
    <source>
        <strain evidence="12 13">HDW17A</strain>
    </source>
</reference>
<accession>A0A6G8ANC2</accession>
<dbReference type="Pfam" id="PF13188">
    <property type="entry name" value="PAS_8"/>
    <property type="match status" value="1"/>
</dbReference>
<keyword evidence="6 12" id="KW-0418">Kinase</keyword>
<dbReference type="EC" id="2.7.13.3" evidence="3"/>
<feature type="domain" description="PAS" evidence="11">
    <location>
        <begin position="246"/>
        <end position="288"/>
    </location>
</feature>
<dbReference type="FunFam" id="3.30.565.10:FF:000006">
    <property type="entry name" value="Sensor histidine kinase WalK"/>
    <property type="match status" value="1"/>
</dbReference>
<keyword evidence="9" id="KW-1133">Transmembrane helix</keyword>
<dbReference type="InterPro" id="IPR050351">
    <property type="entry name" value="BphY/WalK/GraS-like"/>
</dbReference>
<dbReference type="InterPro" id="IPR003661">
    <property type="entry name" value="HisK_dim/P_dom"/>
</dbReference>
<keyword evidence="5" id="KW-0808">Transferase</keyword>
<dbReference type="KEGG" id="vah:G7081_04995"/>
<dbReference type="PROSITE" id="PS50109">
    <property type="entry name" value="HIS_KIN"/>
    <property type="match status" value="1"/>
</dbReference>
<comment type="catalytic activity">
    <reaction evidence="1">
        <text>ATP + protein L-histidine = ADP + protein N-phospho-L-histidine.</text>
        <dbReference type="EC" id="2.7.13.3"/>
    </reaction>
</comment>
<dbReference type="InterPro" id="IPR000014">
    <property type="entry name" value="PAS"/>
</dbReference>
<dbReference type="InterPro" id="IPR036890">
    <property type="entry name" value="HATPase_C_sf"/>
</dbReference>
<organism evidence="12 13">
    <name type="scientific">Vagococcus coleopterorum</name>
    <dbReference type="NCBI Taxonomy" id="2714946"/>
    <lineage>
        <taxon>Bacteria</taxon>
        <taxon>Bacillati</taxon>
        <taxon>Bacillota</taxon>
        <taxon>Bacilli</taxon>
        <taxon>Lactobacillales</taxon>
        <taxon>Enterococcaceae</taxon>
        <taxon>Vagococcus</taxon>
    </lineage>
</organism>
<dbReference type="Pfam" id="PF02518">
    <property type="entry name" value="HATPase_c"/>
    <property type="match status" value="1"/>
</dbReference>
<evidence type="ECO:0000259" key="11">
    <source>
        <dbReference type="PROSITE" id="PS50112"/>
    </source>
</evidence>
<feature type="domain" description="Histidine kinase" evidence="10">
    <location>
        <begin position="364"/>
        <end position="581"/>
    </location>
</feature>
<dbReference type="GO" id="GO:0000155">
    <property type="term" value="F:phosphorelay sensor kinase activity"/>
    <property type="evidence" value="ECO:0007669"/>
    <property type="project" value="InterPro"/>
</dbReference>
<dbReference type="CDD" id="cd00082">
    <property type="entry name" value="HisKA"/>
    <property type="match status" value="1"/>
</dbReference>
<dbReference type="InterPro" id="IPR004358">
    <property type="entry name" value="Sig_transdc_His_kin-like_C"/>
</dbReference>
<comment type="subcellular location">
    <subcellularLocation>
        <location evidence="2">Membrane</location>
    </subcellularLocation>
</comment>
<keyword evidence="8 9" id="KW-0472">Membrane</keyword>
<dbReference type="InterPro" id="IPR005467">
    <property type="entry name" value="His_kinase_dom"/>
</dbReference>
<dbReference type="InterPro" id="IPR036097">
    <property type="entry name" value="HisK_dim/P_sf"/>
</dbReference>
<dbReference type="PANTHER" id="PTHR45453">
    <property type="entry name" value="PHOSPHATE REGULON SENSOR PROTEIN PHOR"/>
    <property type="match status" value="1"/>
</dbReference>
<dbReference type="SMART" id="SM00388">
    <property type="entry name" value="HisKA"/>
    <property type="match status" value="1"/>
</dbReference>
<evidence type="ECO:0000256" key="5">
    <source>
        <dbReference type="ARBA" id="ARBA00022679"/>
    </source>
</evidence>
<evidence type="ECO:0000313" key="13">
    <source>
        <dbReference type="Proteomes" id="UP000500890"/>
    </source>
</evidence>
<evidence type="ECO:0000256" key="3">
    <source>
        <dbReference type="ARBA" id="ARBA00012438"/>
    </source>
</evidence>
<sequence length="583" mass="65802">MKLNKKMITVIIMAIILVIAGYFFSNRYVTKQLFSQHRKEMIDEANVILYATDITDWSTDISVEQKQLIKEISNQNSQRISVVSPEGTMIFDSESDSEIGNNMSHRPEIKEVLSGDKVGSDIRMSATLKESYYYIAIPVMSDGKLMGILRLSEKASGFVDNINQFKKLIMALLIAFMVIVFLLGWNVNSIQKRRELVLTKALTGIKKGEYTDKYLLTDNGELSQLGLTVRSLADELEKQTQDFNLSEQRFEELLNVLSLGVVVISQDRQIVMANPFASHVLGLEGQDLGKDYHHYLPGVDLYEQVEATFETNQSFSTKKEWQQHWYKIKGNTILNDHQKQVVILFYDVTDEENLLVHQSDFIGNVSHELKTPVTAIKGFSESLLDGAKDQPEVAEDFIQIINQQSIRLENLITDILELSKVSSETGDKLVQPVDLRKTLNDLKQQYELELAKKDLTLEFESVGKGLIFSQEQLVYQVLDNILSNSVKYTDEGGLIKVMINESSDEVGVQISDNGRGIPEADLSRVFERFYRVDKARTSDIKGTGLGLSIVKELVETLQGEIKLTSQENKGTTVTVTLPKGVDQ</sequence>
<dbReference type="Pfam" id="PF16736">
    <property type="entry name" value="sCache_like"/>
    <property type="match status" value="1"/>
</dbReference>
<protein>
    <recommendedName>
        <fullName evidence="3">histidine kinase</fullName>
        <ecNumber evidence="3">2.7.13.3</ecNumber>
    </recommendedName>
</protein>
<dbReference type="Proteomes" id="UP000500890">
    <property type="component" value="Chromosome"/>
</dbReference>
<dbReference type="RefSeq" id="WP_166007859.1">
    <property type="nucleotide sequence ID" value="NZ_CP049886.1"/>
</dbReference>
<dbReference type="CDD" id="cd00075">
    <property type="entry name" value="HATPase"/>
    <property type="match status" value="1"/>
</dbReference>
<dbReference type="FunFam" id="1.10.287.130:FF:000001">
    <property type="entry name" value="Two-component sensor histidine kinase"/>
    <property type="match status" value="1"/>
</dbReference>
<dbReference type="SMART" id="SM00091">
    <property type="entry name" value="PAS"/>
    <property type="match status" value="1"/>
</dbReference>
<dbReference type="SUPFAM" id="SSF47384">
    <property type="entry name" value="Homodimeric domain of signal transducing histidine kinase"/>
    <property type="match status" value="1"/>
</dbReference>
<dbReference type="PRINTS" id="PR00344">
    <property type="entry name" value="BCTRLSENSOR"/>
</dbReference>
<evidence type="ECO:0000313" key="12">
    <source>
        <dbReference type="EMBL" id="QIL46470.1"/>
    </source>
</evidence>
<dbReference type="SUPFAM" id="SSF55874">
    <property type="entry name" value="ATPase domain of HSP90 chaperone/DNA topoisomerase II/histidine kinase"/>
    <property type="match status" value="1"/>
</dbReference>
<dbReference type="EMBL" id="CP049886">
    <property type="protein sequence ID" value="QIL46470.1"/>
    <property type="molecule type" value="Genomic_DNA"/>
</dbReference>
<feature type="transmembrane region" description="Helical" evidence="9">
    <location>
        <begin position="168"/>
        <end position="187"/>
    </location>
</feature>
<feature type="transmembrane region" description="Helical" evidence="9">
    <location>
        <begin position="6"/>
        <end position="24"/>
    </location>
</feature>
<dbReference type="GO" id="GO:0004721">
    <property type="term" value="F:phosphoprotein phosphatase activity"/>
    <property type="evidence" value="ECO:0007669"/>
    <property type="project" value="TreeGrafter"/>
</dbReference>
<evidence type="ECO:0000256" key="1">
    <source>
        <dbReference type="ARBA" id="ARBA00000085"/>
    </source>
</evidence>
<dbReference type="GO" id="GO:0016036">
    <property type="term" value="P:cellular response to phosphate starvation"/>
    <property type="evidence" value="ECO:0007669"/>
    <property type="project" value="TreeGrafter"/>
</dbReference>
<dbReference type="Gene3D" id="3.30.565.10">
    <property type="entry name" value="Histidine kinase-like ATPase, C-terminal domain"/>
    <property type="match status" value="1"/>
</dbReference>